<feature type="transmembrane region" description="Helical" evidence="1">
    <location>
        <begin position="554"/>
        <end position="572"/>
    </location>
</feature>
<dbReference type="SUPFAM" id="SSF47923">
    <property type="entry name" value="Ypt/Rab-GAP domain of gyp1p"/>
    <property type="match status" value="2"/>
</dbReference>
<evidence type="ECO:0000256" key="2">
    <source>
        <dbReference type="SAM" id="SignalP"/>
    </source>
</evidence>
<dbReference type="InterPro" id="IPR000195">
    <property type="entry name" value="Rab-GAP-TBC_dom"/>
</dbReference>
<comment type="caution">
    <text evidence="4">The sequence shown here is derived from an EMBL/GenBank/DDBJ whole genome shotgun (WGS) entry which is preliminary data.</text>
</comment>
<dbReference type="SMART" id="SM00164">
    <property type="entry name" value="TBC"/>
    <property type="match status" value="1"/>
</dbReference>
<organism evidence="4 5">
    <name type="scientific">Prymnesium parvum</name>
    <name type="common">Toxic golden alga</name>
    <dbReference type="NCBI Taxonomy" id="97485"/>
    <lineage>
        <taxon>Eukaryota</taxon>
        <taxon>Haptista</taxon>
        <taxon>Haptophyta</taxon>
        <taxon>Prymnesiophyceae</taxon>
        <taxon>Prymnesiales</taxon>
        <taxon>Prymnesiaceae</taxon>
        <taxon>Prymnesium</taxon>
    </lineage>
</organism>
<dbReference type="Gene3D" id="1.10.8.270">
    <property type="entry name" value="putative rabgap domain of human tbc1 domain family member 14 like domains"/>
    <property type="match status" value="1"/>
</dbReference>
<evidence type="ECO:0000313" key="4">
    <source>
        <dbReference type="EMBL" id="KAL1524141.1"/>
    </source>
</evidence>
<dbReference type="Gene3D" id="1.10.472.80">
    <property type="entry name" value="Ypt/Rab-GAP domain of gyp1p, domain 3"/>
    <property type="match status" value="1"/>
</dbReference>
<name>A0AB34JT49_PRYPA</name>
<evidence type="ECO:0000259" key="3">
    <source>
        <dbReference type="PROSITE" id="PS50086"/>
    </source>
</evidence>
<dbReference type="AlphaFoldDB" id="A0AB34JT49"/>
<protein>
    <recommendedName>
        <fullName evidence="3">Rab-GAP TBC domain-containing protein</fullName>
    </recommendedName>
</protein>
<gene>
    <name evidence="4" type="ORF">AB1Y20_019050</name>
</gene>
<reference evidence="4 5" key="1">
    <citation type="journal article" date="2024" name="Science">
        <title>Giant polyketide synthase enzymes in the biosynthesis of giant marine polyether toxins.</title>
        <authorList>
            <person name="Fallon T.R."/>
            <person name="Shende V.V."/>
            <person name="Wierzbicki I.H."/>
            <person name="Pendleton A.L."/>
            <person name="Watervoot N.F."/>
            <person name="Auber R.P."/>
            <person name="Gonzalez D.J."/>
            <person name="Wisecaver J.H."/>
            <person name="Moore B.S."/>
        </authorList>
    </citation>
    <scope>NUCLEOTIDE SEQUENCE [LARGE SCALE GENOMIC DNA]</scope>
    <source>
        <strain evidence="4 5">12B1</strain>
    </source>
</reference>
<keyword evidence="1" id="KW-0472">Membrane</keyword>
<keyword evidence="1" id="KW-1133">Transmembrane helix</keyword>
<feature type="signal peptide" evidence="2">
    <location>
        <begin position="1"/>
        <end position="28"/>
    </location>
</feature>
<dbReference type="Pfam" id="PF00566">
    <property type="entry name" value="RabGAP-TBC"/>
    <property type="match status" value="1"/>
</dbReference>
<dbReference type="GO" id="GO:0031267">
    <property type="term" value="F:small GTPase binding"/>
    <property type="evidence" value="ECO:0007669"/>
    <property type="project" value="TreeGrafter"/>
</dbReference>
<dbReference type="InterPro" id="IPR035969">
    <property type="entry name" value="Rab-GAP_TBC_sf"/>
</dbReference>
<feature type="domain" description="Rab-GAP TBC" evidence="3">
    <location>
        <begin position="236"/>
        <end position="446"/>
    </location>
</feature>
<dbReference type="PROSITE" id="PS50086">
    <property type="entry name" value="TBC_RABGAP"/>
    <property type="match status" value="1"/>
</dbReference>
<keyword evidence="5" id="KW-1185">Reference proteome</keyword>
<evidence type="ECO:0000256" key="1">
    <source>
        <dbReference type="SAM" id="Phobius"/>
    </source>
</evidence>
<dbReference type="GO" id="GO:0005096">
    <property type="term" value="F:GTPase activator activity"/>
    <property type="evidence" value="ECO:0007669"/>
    <property type="project" value="TreeGrafter"/>
</dbReference>
<proteinExistence type="predicted"/>
<sequence>MPAGCVAPPGGWLCLRLLRCANIAPVNGTEEALSTIHAQCSCWLEGWPLLCRSTALAPCDSMGNALWPETLWLPLPDGKAARLCFELRLHVERRGCMPAISQGAHGVHRGYGSLDLPDAADSSAWCQLEGAGALRADGEAMGTAQLLVLCSRTGAAEPKAEKELQTTCDSYGFPLRVSPAAFSEFAKYYQLRAATQRRACAAAGCARPADLEGSAQIAPVYLGKAPCPPDRCAAVGFDREARPIAWLQLSGAERLRAEATQPFHALVEEQQENKARGAEYAAVERQVELDLTRTFPEHSAFKAEEGRRSLRRVLLAHALRNRRIGYTQSLNFIGAFLLLNMPSEGVVLRDGYRYTKEEGAFWLLCAFTELLLPEHFSAQMMGVRVDNLVLEELVEKHPTLHAVLQVLRDCGYELSLSSTQWFLLGFLTALPSETVARVWDLMFVHGPRVFFAAALATLHCVSHEVLTASGMEQVYMLFKQLHEATLDCDAFVRRTLAELKTISDERVATLRAAHRPAIELENQAREQAQDEYLRRKAEKDKAAAAPHRLLRKRWLLAASVVLVLAIAVSYGLHTGLVTTGAHQAPAPRRHFWQAGLLQVWRKVAARQRQ</sequence>
<evidence type="ECO:0000313" key="5">
    <source>
        <dbReference type="Proteomes" id="UP001515480"/>
    </source>
</evidence>
<dbReference type="Proteomes" id="UP001515480">
    <property type="component" value="Unassembled WGS sequence"/>
</dbReference>
<dbReference type="InterPro" id="IPR050302">
    <property type="entry name" value="Rab_GAP_TBC_domain"/>
</dbReference>
<keyword evidence="2" id="KW-0732">Signal</keyword>
<feature type="chain" id="PRO_5044194226" description="Rab-GAP TBC domain-containing protein" evidence="2">
    <location>
        <begin position="29"/>
        <end position="609"/>
    </location>
</feature>
<accession>A0AB34JT49</accession>
<dbReference type="PANTHER" id="PTHR47219:SF20">
    <property type="entry name" value="TBC1 DOMAIN FAMILY MEMBER 2B"/>
    <property type="match status" value="1"/>
</dbReference>
<dbReference type="EMBL" id="JBGBPQ010000005">
    <property type="protein sequence ID" value="KAL1524141.1"/>
    <property type="molecule type" value="Genomic_DNA"/>
</dbReference>
<dbReference type="PANTHER" id="PTHR47219">
    <property type="entry name" value="RAB GTPASE-ACTIVATING PROTEIN 1-LIKE"/>
    <property type="match status" value="1"/>
</dbReference>
<keyword evidence="1" id="KW-0812">Transmembrane</keyword>